<evidence type="ECO:0000313" key="3">
    <source>
        <dbReference type="EMBL" id="KAL3660370.1"/>
    </source>
</evidence>
<evidence type="ECO:0000256" key="2">
    <source>
        <dbReference type="SAM" id="MobiDB-lite"/>
    </source>
</evidence>
<feature type="compositionally biased region" description="Basic residues" evidence="2">
    <location>
        <begin position="71"/>
        <end position="80"/>
    </location>
</feature>
<dbReference type="AlphaFoldDB" id="A0ABD3F4M8"/>
<name>A0ABD3F4M8_9STRA</name>
<sequence length="417" mass="48019">MDRCWGVLASLDEHPEVEATPEAAKSSSECPQALGMRDAASPVGLDDVLRGAREGEEAAARSNTSLDVKPHRPRKHRKSTHVVRKEEKERLLKEIEALNAQLATLKQYALASLRNVDEETAKSIQVGRQLRDDVHMNQQKFGAVASIMSEFSLCNARAGSPLYDKIMLKRDQDSRRRMLKALKATKMSKAERFLQLRRPNTNLRKICDEGRRFEMDNGDFFSERLTVTQFKDAQSVRQIFDLLLFYYCNLEISISEKIGHITVRLDDDNGNKSITQNRLVSTTIRDLKVESNTLTFAHFHEHSDNKKRIHGDGDYGMIVMDYADDDEKYPYQPTECIRKDVVAVMEVRECPRRSDDNSKMTVVFTKWVQSKLHVPQFLVETKDWYKLRDKMDLFNKTMQRSLAEDLHFEALGLKVSE</sequence>
<keyword evidence="1" id="KW-0175">Coiled coil</keyword>
<dbReference type="EMBL" id="JBIMZQ010000041">
    <property type="protein sequence ID" value="KAL3660370.1"/>
    <property type="molecule type" value="Genomic_DNA"/>
</dbReference>
<reference evidence="3 4" key="1">
    <citation type="submission" date="2024-09" db="EMBL/GenBank/DDBJ databases">
        <title>Genome sequencing and assembly of Phytophthora oleae, isolate VK10A, causative agent of rot of olive drupes.</title>
        <authorList>
            <person name="Conti Taguali S."/>
            <person name="Riolo M."/>
            <person name="La Spada F."/>
            <person name="Cacciola S.O."/>
            <person name="Dionisio G."/>
        </authorList>
    </citation>
    <scope>NUCLEOTIDE SEQUENCE [LARGE SCALE GENOMIC DNA]</scope>
    <source>
        <strain evidence="3 4">VK10A</strain>
    </source>
</reference>
<proteinExistence type="predicted"/>
<gene>
    <name evidence="3" type="ORF">V7S43_014523</name>
</gene>
<evidence type="ECO:0000313" key="4">
    <source>
        <dbReference type="Proteomes" id="UP001632037"/>
    </source>
</evidence>
<feature type="coiled-coil region" evidence="1">
    <location>
        <begin position="81"/>
        <end position="108"/>
    </location>
</feature>
<organism evidence="3 4">
    <name type="scientific">Phytophthora oleae</name>
    <dbReference type="NCBI Taxonomy" id="2107226"/>
    <lineage>
        <taxon>Eukaryota</taxon>
        <taxon>Sar</taxon>
        <taxon>Stramenopiles</taxon>
        <taxon>Oomycota</taxon>
        <taxon>Peronosporomycetes</taxon>
        <taxon>Peronosporales</taxon>
        <taxon>Peronosporaceae</taxon>
        <taxon>Phytophthora</taxon>
    </lineage>
</organism>
<keyword evidence="4" id="KW-1185">Reference proteome</keyword>
<dbReference type="Proteomes" id="UP001632037">
    <property type="component" value="Unassembled WGS sequence"/>
</dbReference>
<feature type="region of interest" description="Disordered" evidence="2">
    <location>
        <begin position="55"/>
        <end position="80"/>
    </location>
</feature>
<accession>A0ABD3F4M8</accession>
<evidence type="ECO:0000256" key="1">
    <source>
        <dbReference type="SAM" id="Coils"/>
    </source>
</evidence>
<protein>
    <submittedName>
        <fullName evidence="3">Uncharacterized protein</fullName>
    </submittedName>
</protein>
<comment type="caution">
    <text evidence="3">The sequence shown here is derived from an EMBL/GenBank/DDBJ whole genome shotgun (WGS) entry which is preliminary data.</text>
</comment>